<keyword evidence="2" id="KW-1185">Reference proteome</keyword>
<evidence type="ECO:0000313" key="2">
    <source>
        <dbReference type="Proteomes" id="UP000070394"/>
    </source>
</evidence>
<dbReference type="AlphaFoldDB" id="A0A133ZN99"/>
<reference evidence="2" key="1">
    <citation type="submission" date="2016-01" db="EMBL/GenBank/DDBJ databases">
        <authorList>
            <person name="Mitreva M."/>
            <person name="Pepin K.H."/>
            <person name="Mihindukulasuriya K.A."/>
            <person name="Fulton R."/>
            <person name="Fronick C."/>
            <person name="O'Laughlin M."/>
            <person name="Miner T."/>
            <person name="Herter B."/>
            <person name="Rosa B.A."/>
            <person name="Cordes M."/>
            <person name="Tomlinson C."/>
            <person name="Wollam A."/>
            <person name="Palsikar V.B."/>
            <person name="Mardis E.R."/>
            <person name="Wilson R.K."/>
        </authorList>
    </citation>
    <scope>NUCLEOTIDE SEQUENCE [LARGE SCALE GENOMIC DNA]</scope>
    <source>
        <strain evidence="2">DNF00896</strain>
    </source>
</reference>
<proteinExistence type="predicted"/>
<accession>A0A133ZN99</accession>
<sequence length="50" mass="5734">KGDDTYINISRDQVVNEKVKKPVGFNNLDALYLTKTEVDNFIQNCMLLDT</sequence>
<name>A0A133ZN99_9FIRM</name>
<dbReference type="EMBL" id="LSDA01000098">
    <property type="protein sequence ID" value="KXB56924.1"/>
    <property type="molecule type" value="Genomic_DNA"/>
</dbReference>
<gene>
    <name evidence="1" type="ORF">HMPREF1866_01681</name>
</gene>
<dbReference type="Proteomes" id="UP000070394">
    <property type="component" value="Unassembled WGS sequence"/>
</dbReference>
<feature type="non-terminal residue" evidence="1">
    <location>
        <position position="1"/>
    </location>
</feature>
<dbReference type="PATRIC" id="fig|467210.3.peg.1667"/>
<evidence type="ECO:0000313" key="1">
    <source>
        <dbReference type="EMBL" id="KXB56924.1"/>
    </source>
</evidence>
<protein>
    <submittedName>
        <fullName evidence="1">Uncharacterized protein</fullName>
    </submittedName>
</protein>
<organism evidence="1 2">
    <name type="scientific">Lachnoanaerobaculum saburreum</name>
    <dbReference type="NCBI Taxonomy" id="467210"/>
    <lineage>
        <taxon>Bacteria</taxon>
        <taxon>Bacillati</taxon>
        <taxon>Bacillota</taxon>
        <taxon>Clostridia</taxon>
        <taxon>Lachnospirales</taxon>
        <taxon>Lachnospiraceae</taxon>
        <taxon>Lachnoanaerobaculum</taxon>
    </lineage>
</organism>
<comment type="caution">
    <text evidence="1">The sequence shown here is derived from an EMBL/GenBank/DDBJ whole genome shotgun (WGS) entry which is preliminary data.</text>
</comment>